<dbReference type="AlphaFoldDB" id="A0A8C0UM00"/>
<reference evidence="2" key="1">
    <citation type="submission" date="2025-08" db="UniProtKB">
        <authorList>
            <consortium name="Ensembl"/>
        </authorList>
    </citation>
    <scope>IDENTIFICATION</scope>
</reference>
<evidence type="ECO:0000256" key="1">
    <source>
        <dbReference type="SAM" id="MobiDB-lite"/>
    </source>
</evidence>
<name>A0A8C0UM00_CYACU</name>
<dbReference type="Proteomes" id="UP000694410">
    <property type="component" value="Unplaced"/>
</dbReference>
<dbReference type="Ensembl" id="ENSCCET00000014910.1">
    <property type="protein sequence ID" value="ENSCCEP00000009412.1"/>
    <property type="gene ID" value="ENSCCEG00000009553.1"/>
</dbReference>
<evidence type="ECO:0000313" key="3">
    <source>
        <dbReference type="Proteomes" id="UP000694410"/>
    </source>
</evidence>
<proteinExistence type="predicted"/>
<organism evidence="2 3">
    <name type="scientific">Cyanistes caeruleus</name>
    <name type="common">Eurasian blue tit</name>
    <name type="synonym">Parus caeruleus</name>
    <dbReference type="NCBI Taxonomy" id="156563"/>
    <lineage>
        <taxon>Eukaryota</taxon>
        <taxon>Metazoa</taxon>
        <taxon>Chordata</taxon>
        <taxon>Craniata</taxon>
        <taxon>Vertebrata</taxon>
        <taxon>Euteleostomi</taxon>
        <taxon>Archelosauria</taxon>
        <taxon>Archosauria</taxon>
        <taxon>Dinosauria</taxon>
        <taxon>Saurischia</taxon>
        <taxon>Theropoda</taxon>
        <taxon>Coelurosauria</taxon>
        <taxon>Aves</taxon>
        <taxon>Neognathae</taxon>
        <taxon>Neoaves</taxon>
        <taxon>Telluraves</taxon>
        <taxon>Australaves</taxon>
        <taxon>Passeriformes</taxon>
        <taxon>Paridae</taxon>
        <taxon>Cyanistes</taxon>
    </lineage>
</organism>
<sequence length="71" mass="8177">MLWKATPSIGNCYTQSCSTKMLDVPFCYQESLQELEEKQTSSNVTSRPTTSSRRRTHSESGICRFMMKSFQ</sequence>
<reference evidence="2" key="2">
    <citation type="submission" date="2025-09" db="UniProtKB">
        <authorList>
            <consortium name="Ensembl"/>
        </authorList>
    </citation>
    <scope>IDENTIFICATION</scope>
</reference>
<accession>A0A8C0UM00</accession>
<evidence type="ECO:0000313" key="2">
    <source>
        <dbReference type="Ensembl" id="ENSCCEP00000009412.1"/>
    </source>
</evidence>
<keyword evidence="3" id="KW-1185">Reference proteome</keyword>
<protein>
    <submittedName>
        <fullName evidence="2">Uncharacterized protein</fullName>
    </submittedName>
</protein>
<feature type="compositionally biased region" description="Low complexity" evidence="1">
    <location>
        <begin position="40"/>
        <end position="51"/>
    </location>
</feature>
<feature type="region of interest" description="Disordered" evidence="1">
    <location>
        <begin position="35"/>
        <end position="60"/>
    </location>
</feature>